<feature type="domain" description="Helicase C-terminal" evidence="20">
    <location>
        <begin position="295"/>
        <end position="455"/>
    </location>
</feature>
<evidence type="ECO:0000256" key="18">
    <source>
        <dbReference type="SAM" id="MobiDB-lite"/>
    </source>
</evidence>
<keyword evidence="4" id="KW-0507">mRNA processing</keyword>
<evidence type="ECO:0000256" key="12">
    <source>
        <dbReference type="ARBA" id="ARBA00038316"/>
    </source>
</evidence>
<dbReference type="EMBL" id="JAPEVB010000005">
    <property type="protein sequence ID" value="KAJ4387547.1"/>
    <property type="molecule type" value="Genomic_DNA"/>
</dbReference>
<dbReference type="Pfam" id="PF00270">
    <property type="entry name" value="DEAD"/>
    <property type="match status" value="1"/>
</dbReference>
<keyword evidence="10" id="KW-0810">Translation regulation</keyword>
<keyword evidence="7 17" id="KW-0347">Helicase</keyword>
<dbReference type="SMART" id="SM00490">
    <property type="entry name" value="HELICc"/>
    <property type="match status" value="1"/>
</dbReference>
<evidence type="ECO:0000313" key="22">
    <source>
        <dbReference type="EMBL" id="KAJ4387547.1"/>
    </source>
</evidence>
<keyword evidence="9 17" id="KW-0067">ATP-binding</keyword>
<dbReference type="PROSITE" id="PS51194">
    <property type="entry name" value="HELICASE_CTER"/>
    <property type="match status" value="1"/>
</dbReference>
<keyword evidence="11" id="KW-0694">RNA-binding</keyword>
<feature type="domain" description="DEAD-box RNA helicase Q" evidence="21">
    <location>
        <begin position="84"/>
        <end position="112"/>
    </location>
</feature>
<feature type="compositionally biased region" description="Polar residues" evidence="18">
    <location>
        <begin position="1"/>
        <end position="12"/>
    </location>
</feature>
<dbReference type="GO" id="GO:0006397">
    <property type="term" value="P:mRNA processing"/>
    <property type="evidence" value="ECO:0007669"/>
    <property type="project" value="UniProtKB-KW"/>
</dbReference>
<dbReference type="GO" id="GO:0005524">
    <property type="term" value="F:ATP binding"/>
    <property type="evidence" value="ECO:0007669"/>
    <property type="project" value="UniProtKB-KW"/>
</dbReference>
<feature type="compositionally biased region" description="Polar residues" evidence="18">
    <location>
        <begin position="19"/>
        <end position="36"/>
    </location>
</feature>
<evidence type="ECO:0000259" key="20">
    <source>
        <dbReference type="PROSITE" id="PS51194"/>
    </source>
</evidence>
<dbReference type="Gene3D" id="3.40.50.300">
    <property type="entry name" value="P-loop containing nucleotide triphosphate hydrolases"/>
    <property type="match status" value="2"/>
</dbReference>
<evidence type="ECO:0000313" key="23">
    <source>
        <dbReference type="Proteomes" id="UP001140453"/>
    </source>
</evidence>
<evidence type="ECO:0000259" key="19">
    <source>
        <dbReference type="PROSITE" id="PS51192"/>
    </source>
</evidence>
<reference evidence="22" key="1">
    <citation type="submission" date="2022-10" db="EMBL/GenBank/DDBJ databases">
        <title>Tapping the CABI collections for fungal endophytes: first genome assemblies for Collariella, Neodidymelliopsis, Ascochyta clinopodiicola, Didymella pomorum, Didymosphaeria variabile, Neocosmospora piperis and Neocucurbitaria cava.</title>
        <authorList>
            <person name="Hill R."/>
        </authorList>
    </citation>
    <scope>NUCLEOTIDE SEQUENCE</scope>
    <source>
        <strain evidence="22">IMI 355082</strain>
    </source>
</reference>
<keyword evidence="8" id="KW-0813">Transport</keyword>
<dbReference type="GO" id="GO:0003723">
    <property type="term" value="F:RNA binding"/>
    <property type="evidence" value="ECO:0007669"/>
    <property type="project" value="UniProtKB-KW"/>
</dbReference>
<evidence type="ECO:0000256" key="14">
    <source>
        <dbReference type="ARBA" id="ARBA00040448"/>
    </source>
</evidence>
<keyword evidence="3" id="KW-0963">Cytoplasm</keyword>
<evidence type="ECO:0000256" key="3">
    <source>
        <dbReference type="ARBA" id="ARBA00022490"/>
    </source>
</evidence>
<dbReference type="CDD" id="cd17940">
    <property type="entry name" value="DEADc_DDX6"/>
    <property type="match status" value="1"/>
</dbReference>
<comment type="subcellular location">
    <subcellularLocation>
        <location evidence="1">Cytoplasm</location>
        <location evidence="1">P-body</location>
    </subcellularLocation>
</comment>
<comment type="catalytic activity">
    <reaction evidence="15">
        <text>ATP + H2O = ADP + phosphate + H(+)</text>
        <dbReference type="Rhea" id="RHEA:13065"/>
        <dbReference type="ChEBI" id="CHEBI:15377"/>
        <dbReference type="ChEBI" id="CHEBI:15378"/>
        <dbReference type="ChEBI" id="CHEBI:30616"/>
        <dbReference type="ChEBI" id="CHEBI:43474"/>
        <dbReference type="ChEBI" id="CHEBI:456216"/>
        <dbReference type="EC" id="3.6.4.13"/>
    </reaction>
</comment>
<evidence type="ECO:0000256" key="2">
    <source>
        <dbReference type="ARBA" id="ARBA00012552"/>
    </source>
</evidence>
<feature type="short sequence motif" description="Q motif" evidence="16">
    <location>
        <begin position="84"/>
        <end position="112"/>
    </location>
</feature>
<gene>
    <name evidence="22" type="primary">DHH1</name>
    <name evidence="22" type="ORF">N0V93_008142</name>
</gene>
<comment type="caution">
    <text evidence="22">The sequence shown here is derived from an EMBL/GenBank/DDBJ whole genome shotgun (WGS) entry which is preliminary data.</text>
</comment>
<sequence length="557" mass="61595">MTTPNFPTQTAFDQLAEQMRNTAVSTPSQQQTPDLQSSAAPSGAPRAGAGEASDRDDPNWRQNLNLPAKDARHQTEDVTATRGLEFEDFDLSRKLMMGIFEAGFEKPSPIQEESIPVALNGRSILARAKNGTGKTAAFVIPCLQKVNPKENKIQCVILVPTRELAMQTSQVCKTLGKHLGINVMVTTGGTGLRDDILRLSEPVHVIVGTPGRIADLARQNIADLSECRMVVMDEADKLLSQEFTQTIEEVLSKHPFDRQLMLFSATFPMSVKEFSDKHMDNPYEINLMDELTLRGITQYYAFVEEKQKVHCLNTLFSKLQINQSIIFCNSTNRVELLAKKITELGYSCFYSHAKMPQHARNRVFHDFRNGACRNLVCSDLLTRGIDIQAVNVVINFDFPKTAETYLHRIGRSGRYGHLGLAINLISWDDRFNLYNIEKDLGIEIQAIPATIDKSLYVYENPDSIPRPMRTAQPAAAAPPATTAQYQGQQPQVAQNDWQNGRQAGAGQQRQSQGQGNRYNNGPRGGGSGGRGGGRGGGFQRYNNQQPGGGRGRGTPVQ</sequence>
<feature type="compositionally biased region" description="Gly residues" evidence="18">
    <location>
        <begin position="522"/>
        <end position="538"/>
    </location>
</feature>
<dbReference type="SUPFAM" id="SSF52540">
    <property type="entry name" value="P-loop containing nucleoside triphosphate hydrolases"/>
    <property type="match status" value="1"/>
</dbReference>
<dbReference type="OrthoDB" id="10265785at2759"/>
<dbReference type="Pfam" id="PF00271">
    <property type="entry name" value="Helicase_C"/>
    <property type="match status" value="1"/>
</dbReference>
<keyword evidence="23" id="KW-1185">Reference proteome</keyword>
<dbReference type="FunFam" id="3.40.50.300:FF:000114">
    <property type="entry name" value="ATP-dependent RNA helicase DDX6"/>
    <property type="match status" value="1"/>
</dbReference>
<feature type="region of interest" description="Disordered" evidence="18">
    <location>
        <begin position="466"/>
        <end position="557"/>
    </location>
</feature>
<dbReference type="InterPro" id="IPR014001">
    <property type="entry name" value="Helicase_ATP-bd"/>
</dbReference>
<dbReference type="GO" id="GO:0000932">
    <property type="term" value="C:P-body"/>
    <property type="evidence" value="ECO:0007669"/>
    <property type="project" value="UniProtKB-SubCell"/>
</dbReference>
<dbReference type="PROSITE" id="PS51195">
    <property type="entry name" value="Q_MOTIF"/>
    <property type="match status" value="1"/>
</dbReference>
<dbReference type="GO" id="GO:0003724">
    <property type="term" value="F:RNA helicase activity"/>
    <property type="evidence" value="ECO:0007669"/>
    <property type="project" value="UniProtKB-EC"/>
</dbReference>
<accession>A0A9W8YLE8</accession>
<evidence type="ECO:0000256" key="17">
    <source>
        <dbReference type="RuleBase" id="RU000492"/>
    </source>
</evidence>
<dbReference type="Proteomes" id="UP001140453">
    <property type="component" value="Unassembled WGS sequence"/>
</dbReference>
<evidence type="ECO:0000256" key="7">
    <source>
        <dbReference type="ARBA" id="ARBA00022806"/>
    </source>
</evidence>
<dbReference type="GO" id="GO:0051028">
    <property type="term" value="P:mRNA transport"/>
    <property type="evidence" value="ECO:0007669"/>
    <property type="project" value="UniProtKB-KW"/>
</dbReference>
<evidence type="ECO:0000256" key="8">
    <source>
        <dbReference type="ARBA" id="ARBA00022816"/>
    </source>
</evidence>
<dbReference type="GO" id="GO:0016787">
    <property type="term" value="F:hydrolase activity"/>
    <property type="evidence" value="ECO:0007669"/>
    <property type="project" value="UniProtKB-KW"/>
</dbReference>
<evidence type="ECO:0000256" key="13">
    <source>
        <dbReference type="ARBA" id="ARBA00040210"/>
    </source>
</evidence>
<keyword evidence="5 17" id="KW-0547">Nucleotide-binding</keyword>
<dbReference type="SMART" id="SM00487">
    <property type="entry name" value="DEXDc"/>
    <property type="match status" value="1"/>
</dbReference>
<name>A0A9W8YLE8_9PEZI</name>
<comment type="similarity">
    <text evidence="12">Belongs to the DEAD box helicase family. DDX6/DHH1 subfamily.</text>
</comment>
<feature type="compositionally biased region" description="Gly residues" evidence="18">
    <location>
        <begin position="546"/>
        <end position="557"/>
    </location>
</feature>
<evidence type="ECO:0000256" key="1">
    <source>
        <dbReference type="ARBA" id="ARBA00004201"/>
    </source>
</evidence>
<evidence type="ECO:0000256" key="11">
    <source>
        <dbReference type="ARBA" id="ARBA00022884"/>
    </source>
</evidence>
<evidence type="ECO:0000256" key="16">
    <source>
        <dbReference type="PROSITE-ProRule" id="PRU00552"/>
    </source>
</evidence>
<protein>
    <recommendedName>
        <fullName evidence="13">ATP-dependent RNA helicase DHH1</fullName>
        <ecNumber evidence="2">3.6.4.13</ecNumber>
    </recommendedName>
    <alternativeName>
        <fullName evidence="14">ATP-dependent RNA helicase dhh1</fullName>
    </alternativeName>
</protein>
<dbReference type="InterPro" id="IPR000629">
    <property type="entry name" value="RNA-helicase_DEAD-box_CS"/>
</dbReference>
<keyword evidence="8" id="KW-0509">mRNA transport</keyword>
<dbReference type="CDD" id="cd18787">
    <property type="entry name" value="SF2_C_DEAD"/>
    <property type="match status" value="1"/>
</dbReference>
<dbReference type="EC" id="3.6.4.13" evidence="2"/>
<keyword evidence="6 17" id="KW-0378">Hydrolase</keyword>
<evidence type="ECO:0000256" key="6">
    <source>
        <dbReference type="ARBA" id="ARBA00022801"/>
    </source>
</evidence>
<feature type="region of interest" description="Disordered" evidence="18">
    <location>
        <begin position="1"/>
        <end position="79"/>
    </location>
</feature>
<proteinExistence type="inferred from homology"/>
<evidence type="ECO:0000259" key="21">
    <source>
        <dbReference type="PROSITE" id="PS51195"/>
    </source>
</evidence>
<feature type="compositionally biased region" description="Low complexity" evidence="18">
    <location>
        <begin position="37"/>
        <end position="51"/>
    </location>
</feature>
<evidence type="ECO:0000256" key="15">
    <source>
        <dbReference type="ARBA" id="ARBA00047984"/>
    </source>
</evidence>
<dbReference type="PROSITE" id="PS00039">
    <property type="entry name" value="DEAD_ATP_HELICASE"/>
    <property type="match status" value="1"/>
</dbReference>
<feature type="compositionally biased region" description="Low complexity" evidence="18">
    <location>
        <begin position="470"/>
        <end position="521"/>
    </location>
</feature>
<evidence type="ECO:0000256" key="5">
    <source>
        <dbReference type="ARBA" id="ARBA00022741"/>
    </source>
</evidence>
<organism evidence="22 23">
    <name type="scientific">Gnomoniopsis smithogilvyi</name>
    <dbReference type="NCBI Taxonomy" id="1191159"/>
    <lineage>
        <taxon>Eukaryota</taxon>
        <taxon>Fungi</taxon>
        <taxon>Dikarya</taxon>
        <taxon>Ascomycota</taxon>
        <taxon>Pezizomycotina</taxon>
        <taxon>Sordariomycetes</taxon>
        <taxon>Sordariomycetidae</taxon>
        <taxon>Diaporthales</taxon>
        <taxon>Gnomoniaceae</taxon>
        <taxon>Gnomoniopsis</taxon>
    </lineage>
</organism>
<dbReference type="InterPro" id="IPR027417">
    <property type="entry name" value="P-loop_NTPase"/>
</dbReference>
<dbReference type="InterPro" id="IPR011545">
    <property type="entry name" value="DEAD/DEAH_box_helicase_dom"/>
</dbReference>
<dbReference type="AlphaFoldDB" id="A0A9W8YLE8"/>
<evidence type="ECO:0000256" key="10">
    <source>
        <dbReference type="ARBA" id="ARBA00022845"/>
    </source>
</evidence>
<dbReference type="PANTHER" id="PTHR47960">
    <property type="entry name" value="DEAD-BOX ATP-DEPENDENT RNA HELICASE 50"/>
    <property type="match status" value="1"/>
</dbReference>
<dbReference type="InterPro" id="IPR001650">
    <property type="entry name" value="Helicase_C-like"/>
</dbReference>
<evidence type="ECO:0000256" key="4">
    <source>
        <dbReference type="ARBA" id="ARBA00022664"/>
    </source>
</evidence>
<dbReference type="PROSITE" id="PS51192">
    <property type="entry name" value="HELICASE_ATP_BIND_1"/>
    <property type="match status" value="1"/>
</dbReference>
<evidence type="ECO:0000256" key="9">
    <source>
        <dbReference type="ARBA" id="ARBA00022840"/>
    </source>
</evidence>
<dbReference type="InterPro" id="IPR014014">
    <property type="entry name" value="RNA_helicase_DEAD_Q_motif"/>
</dbReference>
<feature type="domain" description="Helicase ATP-binding" evidence="19">
    <location>
        <begin position="115"/>
        <end position="285"/>
    </location>
</feature>
<dbReference type="GO" id="GO:0006417">
    <property type="term" value="P:regulation of translation"/>
    <property type="evidence" value="ECO:0007669"/>
    <property type="project" value="UniProtKB-KW"/>
</dbReference>